<evidence type="ECO:0000313" key="7">
    <source>
        <dbReference type="Proteomes" id="UP000321816"/>
    </source>
</evidence>
<dbReference type="GO" id="GO:0103068">
    <property type="term" value="F:leukotriene C4 gamma-glutamyl transferase activity"/>
    <property type="evidence" value="ECO:0007669"/>
    <property type="project" value="UniProtKB-EC"/>
</dbReference>
<dbReference type="EC" id="2.3.2.2" evidence="6"/>
<accession>A0A5C7F985</accession>
<name>A0A5C7F985_9BACI</name>
<dbReference type="Gene3D" id="3.60.20.40">
    <property type="match status" value="1"/>
</dbReference>
<dbReference type="Gene3D" id="1.10.246.130">
    <property type="match status" value="1"/>
</dbReference>
<dbReference type="PROSITE" id="PS51257">
    <property type="entry name" value="PROKAR_LIPOPROTEIN"/>
    <property type="match status" value="1"/>
</dbReference>
<keyword evidence="7" id="KW-1185">Reference proteome</keyword>
<dbReference type="PANTHER" id="PTHR43199:SF1">
    <property type="entry name" value="GLUTATHIONE HYDROLASE PROENZYME"/>
    <property type="match status" value="1"/>
</dbReference>
<evidence type="ECO:0000256" key="5">
    <source>
        <dbReference type="SAM" id="MobiDB-lite"/>
    </source>
</evidence>
<dbReference type="InterPro" id="IPR029055">
    <property type="entry name" value="Ntn_hydrolases_N"/>
</dbReference>
<keyword evidence="4" id="KW-0865">Zymogen</keyword>
<sequence length="579" mass="61556">MGDRSKSTVSLKTPLSIAYVFTAAAILPLLVSGCSPEEDPVEAPDNSNDTEENVQENETSQPESEENENADNETNTEETSLLTSYGVSAGHPDAVDAGMEVLENGGSAVDAAVAAAYAVSVVEPFASGIGGGGVALIHEQGEDPQAYDYREVVPEEGIPDSDIGVPGFVAGMMELHGDFGSAEWEDLLDPAISLAESAEVSELLSQQLQSGQGRLPAEQLAHFYPEGVPLSEGAELEQAELAASLEAIHDSGGESFYEGALAEELASQIEGVDTDSLAGFEVGRHEPATGEFASYEIVAAPPPLPGINVIQMLQMLEAKEIAEMDRNSTAFIHHTAMSWRIARQFLETDLGDPGFVEVPVEDLTDSSRNASIAEEISSESLTAVDSGGSYGGFDPNTTHISVVDAEGTVVSMTNTNTNFWGSGVYAEGFFLNNQMARFSIGQDGVNEPEPGRRSVTWSSPMIAADEEGPVLAIGSPGGERIPIMLTQVIADWAGSGADLEEAVQAPRFQLDEDALIMEEPPDSEQQDELLSIGYSEIREPPTPLYFGSMQVLEIDRGTGEITGALDERREGDWRVESTE</sequence>
<dbReference type="Pfam" id="PF01019">
    <property type="entry name" value="G_glu_transpept"/>
    <property type="match status" value="1"/>
</dbReference>
<evidence type="ECO:0000313" key="6">
    <source>
        <dbReference type="EMBL" id="WWD80784.1"/>
    </source>
</evidence>
<organism evidence="6 7">
    <name type="scientific">Alkalicoccus halolimnae</name>
    <dbReference type="NCBI Taxonomy" id="1667239"/>
    <lineage>
        <taxon>Bacteria</taxon>
        <taxon>Bacillati</taxon>
        <taxon>Bacillota</taxon>
        <taxon>Bacilli</taxon>
        <taxon>Bacillales</taxon>
        <taxon>Bacillaceae</taxon>
        <taxon>Alkalicoccus</taxon>
    </lineage>
</organism>
<dbReference type="SUPFAM" id="SSF56235">
    <property type="entry name" value="N-terminal nucleophile aminohydrolases (Ntn hydrolases)"/>
    <property type="match status" value="1"/>
</dbReference>
<reference evidence="6 7" key="1">
    <citation type="submission" date="2024-01" db="EMBL/GenBank/DDBJ databases">
        <title>Complete Genome Sequence of Alkalicoccus halolimnae BZ-SZ-XJ29T, a Moderately Halophilic Bacterium Isolated from a Salt Lake.</title>
        <authorList>
            <person name="Zhao B."/>
        </authorList>
    </citation>
    <scope>NUCLEOTIDE SEQUENCE [LARGE SCALE GENOMIC DNA]</scope>
    <source>
        <strain evidence="6 7">BZ-SZ-XJ29</strain>
    </source>
</reference>
<evidence type="ECO:0000256" key="4">
    <source>
        <dbReference type="ARBA" id="ARBA00023145"/>
    </source>
</evidence>
<dbReference type="PANTHER" id="PTHR43199">
    <property type="entry name" value="GLUTATHIONE HYDROLASE"/>
    <property type="match status" value="1"/>
</dbReference>
<dbReference type="AlphaFoldDB" id="A0A5C7F985"/>
<dbReference type="PRINTS" id="PR01210">
    <property type="entry name" value="GGTRANSPTASE"/>
</dbReference>
<dbReference type="KEGG" id="ahal:FTX54_004290"/>
<dbReference type="InterPro" id="IPR043138">
    <property type="entry name" value="GGT_lsub"/>
</dbReference>
<dbReference type="InterPro" id="IPR043137">
    <property type="entry name" value="GGT_ssub_C"/>
</dbReference>
<evidence type="ECO:0000256" key="3">
    <source>
        <dbReference type="ARBA" id="ARBA00022801"/>
    </source>
</evidence>
<dbReference type="RefSeq" id="WP_147803291.1">
    <property type="nucleotide sequence ID" value="NZ_CP144914.1"/>
</dbReference>
<comment type="similarity">
    <text evidence="1">Belongs to the gamma-glutamyltransferase family.</text>
</comment>
<proteinExistence type="inferred from homology"/>
<dbReference type="GO" id="GO:0016787">
    <property type="term" value="F:hydrolase activity"/>
    <property type="evidence" value="ECO:0007669"/>
    <property type="project" value="UniProtKB-KW"/>
</dbReference>
<feature type="compositionally biased region" description="Acidic residues" evidence="5">
    <location>
        <begin position="63"/>
        <end position="76"/>
    </location>
</feature>
<dbReference type="InterPro" id="IPR051792">
    <property type="entry name" value="GGT_bact"/>
</dbReference>
<feature type="region of interest" description="Disordered" evidence="5">
    <location>
        <begin position="34"/>
        <end position="79"/>
    </location>
</feature>
<dbReference type="OrthoDB" id="9781342at2"/>
<evidence type="ECO:0000256" key="2">
    <source>
        <dbReference type="ARBA" id="ARBA00022679"/>
    </source>
</evidence>
<keyword evidence="6" id="KW-0012">Acyltransferase</keyword>
<dbReference type="EMBL" id="CP144914">
    <property type="protein sequence ID" value="WWD80784.1"/>
    <property type="molecule type" value="Genomic_DNA"/>
</dbReference>
<gene>
    <name evidence="6" type="ORF">FTX54_004290</name>
</gene>
<evidence type="ECO:0000256" key="1">
    <source>
        <dbReference type="ARBA" id="ARBA00009381"/>
    </source>
</evidence>
<keyword evidence="2 6" id="KW-0808">Transferase</keyword>
<feature type="compositionally biased region" description="Acidic residues" evidence="5">
    <location>
        <begin position="36"/>
        <end position="55"/>
    </location>
</feature>
<keyword evidence="3" id="KW-0378">Hydrolase</keyword>
<protein>
    <submittedName>
        <fullName evidence="6">Gamma-glutamyltransferase</fullName>
        <ecNumber evidence="6">2.3.2.2</ecNumber>
    </submittedName>
</protein>
<dbReference type="Proteomes" id="UP000321816">
    <property type="component" value="Chromosome"/>
</dbReference>